<dbReference type="KEGG" id="ica:Intca_2926"/>
<dbReference type="InterPro" id="IPR029044">
    <property type="entry name" value="Nucleotide-diphossugar_trans"/>
</dbReference>
<dbReference type="EC" id="2.7.7.60" evidence="7"/>
<dbReference type="OrthoDB" id="9802561at2"/>
<reference evidence="8 9" key="1">
    <citation type="journal article" date="2010" name="Stand. Genomic Sci.">
        <title>Complete genome sequence of Intrasporangium calvum type strain (7 KIP).</title>
        <authorList>
            <person name="Del Rio T.G."/>
            <person name="Chertkov O."/>
            <person name="Yasawong M."/>
            <person name="Lucas S."/>
            <person name="Deshpande S."/>
            <person name="Cheng J.F."/>
            <person name="Detter C."/>
            <person name="Tapia R."/>
            <person name="Han C."/>
            <person name="Goodwin L."/>
            <person name="Pitluck S."/>
            <person name="Liolios K."/>
            <person name="Ivanova N."/>
            <person name="Mavromatis K."/>
            <person name="Pati A."/>
            <person name="Chen A."/>
            <person name="Palaniappan K."/>
            <person name="Land M."/>
            <person name="Hauser L."/>
            <person name="Chang Y.J."/>
            <person name="Jeffries C.D."/>
            <person name="Rohde M."/>
            <person name="Pukall R."/>
            <person name="Sikorski J."/>
            <person name="Goker M."/>
            <person name="Woyke T."/>
            <person name="Bristow J."/>
            <person name="Eisen J.A."/>
            <person name="Markowitz V."/>
            <person name="Hugenholtz P."/>
            <person name="Kyrpides N.C."/>
            <person name="Klenk H.P."/>
            <person name="Lapidus A."/>
        </authorList>
    </citation>
    <scope>NUCLEOTIDE SEQUENCE [LARGE SCALE GENOMIC DNA]</scope>
    <source>
        <strain evidence="9">ATCC 23552 / DSM 43043 / JCM 3097 / NBRC 12989 / 7 KIP</strain>
    </source>
</reference>
<evidence type="ECO:0000313" key="9">
    <source>
        <dbReference type="Proteomes" id="UP000008914"/>
    </source>
</evidence>
<keyword evidence="9" id="KW-1185">Reference proteome</keyword>
<comment type="pathway">
    <text evidence="2 7">Isoprenoid biosynthesis; isopentenyl diphosphate biosynthesis via DXP pathway; isopentenyl diphosphate from 1-deoxy-D-xylulose 5-phosphate: step 2/6.</text>
</comment>
<name>E6SAW0_INTC7</name>
<dbReference type="GO" id="GO:0019288">
    <property type="term" value="P:isopentenyl diphosphate biosynthetic process, methylerythritol 4-phosphate pathway"/>
    <property type="evidence" value="ECO:0007669"/>
    <property type="project" value="UniProtKB-UniRule"/>
</dbReference>
<dbReference type="PANTHER" id="PTHR32125:SF4">
    <property type="entry name" value="2-C-METHYL-D-ERYTHRITOL 4-PHOSPHATE CYTIDYLYLTRANSFERASE, CHLOROPLASTIC"/>
    <property type="match status" value="1"/>
</dbReference>
<protein>
    <recommendedName>
        <fullName evidence="7">2-C-methyl-D-erythritol 4-phosphate cytidylyltransferase</fullName>
        <ecNumber evidence="7">2.7.7.60</ecNumber>
    </recommendedName>
    <alternativeName>
        <fullName evidence="7">4-diphosphocytidyl-2C-methyl-D-erythritol synthase</fullName>
    </alternativeName>
    <alternativeName>
        <fullName evidence="7">MEP cytidylyltransferase</fullName>
        <shortName evidence="7">MCT</shortName>
    </alternativeName>
</protein>
<dbReference type="PANTHER" id="PTHR32125">
    <property type="entry name" value="2-C-METHYL-D-ERYTHRITOL 4-PHOSPHATE CYTIDYLYLTRANSFERASE, CHLOROPLASTIC"/>
    <property type="match status" value="1"/>
</dbReference>
<dbReference type="RefSeq" id="WP_013493733.1">
    <property type="nucleotide sequence ID" value="NC_014830.1"/>
</dbReference>
<dbReference type="CDD" id="cd02516">
    <property type="entry name" value="CDP-ME_synthetase"/>
    <property type="match status" value="1"/>
</dbReference>
<dbReference type="InterPro" id="IPR034683">
    <property type="entry name" value="IspD/TarI"/>
</dbReference>
<dbReference type="InterPro" id="IPR050088">
    <property type="entry name" value="IspD/TarI_cytidylyltransf_bact"/>
</dbReference>
<comment type="function">
    <text evidence="7">Catalyzes the formation of 4-diphosphocytidyl-2-C-methyl-D-erythritol from CTP and 2-C-methyl-D-erythritol 4-phosphate (MEP).</text>
</comment>
<evidence type="ECO:0000256" key="7">
    <source>
        <dbReference type="HAMAP-Rule" id="MF_00108"/>
    </source>
</evidence>
<comment type="similarity">
    <text evidence="3 7">Belongs to the IspD/TarI cytidylyltransferase family. IspD subfamily.</text>
</comment>
<dbReference type="NCBIfam" id="TIGR00453">
    <property type="entry name" value="ispD"/>
    <property type="match status" value="1"/>
</dbReference>
<keyword evidence="4 7" id="KW-0808">Transferase</keyword>
<dbReference type="GO" id="GO:0050518">
    <property type="term" value="F:2-C-methyl-D-erythritol 4-phosphate cytidylyltransferase activity"/>
    <property type="evidence" value="ECO:0007669"/>
    <property type="project" value="UniProtKB-UniRule"/>
</dbReference>
<dbReference type="InterPro" id="IPR018294">
    <property type="entry name" value="ISPD_synthase_CS"/>
</dbReference>
<dbReference type="HAMAP" id="MF_00108">
    <property type="entry name" value="IspD"/>
    <property type="match status" value="1"/>
</dbReference>
<feature type="site" description="Transition state stabilizer" evidence="7">
    <location>
        <position position="20"/>
    </location>
</feature>
<feature type="site" description="Positions MEP for the nucleophilic attack" evidence="7">
    <location>
        <position position="172"/>
    </location>
</feature>
<dbReference type="HOGENOM" id="CLU_061281_1_1_11"/>
<evidence type="ECO:0000256" key="3">
    <source>
        <dbReference type="ARBA" id="ARBA00009789"/>
    </source>
</evidence>
<dbReference type="EMBL" id="CP002343">
    <property type="protein sequence ID" value="ADU49421.1"/>
    <property type="molecule type" value="Genomic_DNA"/>
</dbReference>
<feature type="site" description="Transition state stabilizer" evidence="7">
    <location>
        <position position="27"/>
    </location>
</feature>
<accession>E6SAW0</accession>
<evidence type="ECO:0000256" key="2">
    <source>
        <dbReference type="ARBA" id="ARBA00004787"/>
    </source>
</evidence>
<feature type="site" description="Positions MEP for the nucleophilic attack" evidence="7">
    <location>
        <position position="224"/>
    </location>
</feature>
<evidence type="ECO:0000256" key="5">
    <source>
        <dbReference type="ARBA" id="ARBA00022695"/>
    </source>
</evidence>
<dbReference type="FunFam" id="3.90.550.10:FF:000003">
    <property type="entry name" value="2-C-methyl-D-erythritol 4-phosphate cytidylyltransferase"/>
    <property type="match status" value="1"/>
</dbReference>
<dbReference type="AlphaFoldDB" id="E6SAW0"/>
<evidence type="ECO:0000256" key="1">
    <source>
        <dbReference type="ARBA" id="ARBA00001282"/>
    </source>
</evidence>
<dbReference type="Proteomes" id="UP000008914">
    <property type="component" value="Chromosome"/>
</dbReference>
<gene>
    <name evidence="7" type="primary">ispD</name>
    <name evidence="8" type="ordered locus">Intca_2926</name>
</gene>
<dbReference type="STRING" id="710696.Intca_2926"/>
<keyword evidence="5 7" id="KW-0548">Nucleotidyltransferase</keyword>
<keyword evidence="6 7" id="KW-0414">Isoprene biosynthesis</keyword>
<organism evidence="8 9">
    <name type="scientific">Intrasporangium calvum (strain ATCC 23552 / DSM 43043 / JCM 3097 / NBRC 12989 / NCIMB 10167 / NRRL B-3866 / 7 KIP)</name>
    <dbReference type="NCBI Taxonomy" id="710696"/>
    <lineage>
        <taxon>Bacteria</taxon>
        <taxon>Bacillati</taxon>
        <taxon>Actinomycetota</taxon>
        <taxon>Actinomycetes</taxon>
        <taxon>Micrococcales</taxon>
        <taxon>Intrasporangiaceae</taxon>
        <taxon>Intrasporangium</taxon>
    </lineage>
</organism>
<dbReference type="PROSITE" id="PS01295">
    <property type="entry name" value="ISPD"/>
    <property type="match status" value="1"/>
</dbReference>
<dbReference type="SUPFAM" id="SSF53448">
    <property type="entry name" value="Nucleotide-diphospho-sugar transferases"/>
    <property type="match status" value="1"/>
</dbReference>
<dbReference type="Gene3D" id="3.90.550.10">
    <property type="entry name" value="Spore Coat Polysaccharide Biosynthesis Protein SpsA, Chain A"/>
    <property type="match status" value="1"/>
</dbReference>
<evidence type="ECO:0000256" key="4">
    <source>
        <dbReference type="ARBA" id="ARBA00022679"/>
    </source>
</evidence>
<dbReference type="eggNOG" id="COG1211">
    <property type="taxonomic scope" value="Bacteria"/>
</dbReference>
<sequence>MLPESAAVGLIVVAAGSGRRLGADVPKAFVPLAGVSLLGHALRGALSSPGVAEVVVVAPPGWTDEAAAVCRWARSQPSAASAPAAATRRTIGVVPGGAERGDSVAAGLAALSPAVSIVLVHDAARCLAPSTVFDRVVAAVREGAAAAVPGVAVVDTIKEVDATGRVVGTPDRARLRAVQTPQGFRRDVLERAHAASSDATDDAGLVERLGETVVVVAGDPLAFKVTTPGDLETAARILAG</sequence>
<evidence type="ECO:0000313" key="8">
    <source>
        <dbReference type="EMBL" id="ADU49421.1"/>
    </source>
</evidence>
<dbReference type="UniPathway" id="UPA00056">
    <property type="reaction ID" value="UER00093"/>
</dbReference>
<evidence type="ECO:0000256" key="6">
    <source>
        <dbReference type="ARBA" id="ARBA00023229"/>
    </source>
</evidence>
<dbReference type="Pfam" id="PF01128">
    <property type="entry name" value="IspD"/>
    <property type="match status" value="1"/>
</dbReference>
<dbReference type="InterPro" id="IPR001228">
    <property type="entry name" value="IspD"/>
</dbReference>
<comment type="catalytic activity">
    <reaction evidence="1 7">
        <text>2-C-methyl-D-erythritol 4-phosphate + CTP + H(+) = 4-CDP-2-C-methyl-D-erythritol + diphosphate</text>
        <dbReference type="Rhea" id="RHEA:13429"/>
        <dbReference type="ChEBI" id="CHEBI:15378"/>
        <dbReference type="ChEBI" id="CHEBI:33019"/>
        <dbReference type="ChEBI" id="CHEBI:37563"/>
        <dbReference type="ChEBI" id="CHEBI:57823"/>
        <dbReference type="ChEBI" id="CHEBI:58262"/>
        <dbReference type="EC" id="2.7.7.60"/>
    </reaction>
</comment>
<proteinExistence type="inferred from homology"/>